<organism evidence="2 3">
    <name type="scientific">Olpidium bornovanus</name>
    <dbReference type="NCBI Taxonomy" id="278681"/>
    <lineage>
        <taxon>Eukaryota</taxon>
        <taxon>Fungi</taxon>
        <taxon>Fungi incertae sedis</taxon>
        <taxon>Olpidiomycota</taxon>
        <taxon>Olpidiomycotina</taxon>
        <taxon>Olpidiomycetes</taxon>
        <taxon>Olpidiales</taxon>
        <taxon>Olpidiaceae</taxon>
        <taxon>Olpidium</taxon>
    </lineage>
</organism>
<evidence type="ECO:0000313" key="2">
    <source>
        <dbReference type="EMBL" id="KAG5460754.1"/>
    </source>
</evidence>
<sequence length="286" mass="29971">GNGKSRGAQHLGSQFAAAAAKGGPGAPRSEDGARGLRRERTPIRPLPASRRPRGVPPTRARAAAVDGGGGGGGCGEGGCAAAAPWAMYGDHRSRSGSTLMYPLASCFRTHADTAARSTTSLYRLRGRRRSGDDADGGRLSAAASAVAEVSSGGSSSSGTWRSMPLISSVDITSSAVIPGEGWCGEGRGAGCVDWCENASGWDPDRTGFRRSAYRTVDRYFVRVLERQHPRENGRLPVTAVAQQTEIGQRLFRRSCRSLPPRKEIAYVDGAVGEEWDGQQEGEGGGP</sequence>
<dbReference type="EMBL" id="JAEFCI010004765">
    <property type="protein sequence ID" value="KAG5460754.1"/>
    <property type="molecule type" value="Genomic_DNA"/>
</dbReference>
<evidence type="ECO:0000313" key="3">
    <source>
        <dbReference type="Proteomes" id="UP000673691"/>
    </source>
</evidence>
<dbReference type="AlphaFoldDB" id="A0A8H7ZWJ2"/>
<comment type="caution">
    <text evidence="2">The sequence shown here is derived from an EMBL/GenBank/DDBJ whole genome shotgun (WGS) entry which is preliminary data.</text>
</comment>
<proteinExistence type="predicted"/>
<feature type="region of interest" description="Disordered" evidence="1">
    <location>
        <begin position="1"/>
        <end position="73"/>
    </location>
</feature>
<keyword evidence="3" id="KW-1185">Reference proteome</keyword>
<dbReference type="Proteomes" id="UP000673691">
    <property type="component" value="Unassembled WGS sequence"/>
</dbReference>
<protein>
    <submittedName>
        <fullName evidence="2">Uncharacterized protein</fullName>
    </submittedName>
</protein>
<feature type="non-terminal residue" evidence="2">
    <location>
        <position position="1"/>
    </location>
</feature>
<evidence type="ECO:0000256" key="1">
    <source>
        <dbReference type="SAM" id="MobiDB-lite"/>
    </source>
</evidence>
<gene>
    <name evidence="2" type="ORF">BJ554DRAFT_7155</name>
</gene>
<feature type="compositionally biased region" description="Basic and acidic residues" evidence="1">
    <location>
        <begin position="28"/>
        <end position="42"/>
    </location>
</feature>
<accession>A0A8H7ZWJ2</accession>
<name>A0A8H7ZWJ2_9FUNG</name>
<reference evidence="2 3" key="1">
    <citation type="journal article" name="Sci. Rep.">
        <title>Genome-scale phylogenetic analyses confirm Olpidium as the closest living zoosporic fungus to the non-flagellated, terrestrial fungi.</title>
        <authorList>
            <person name="Chang Y."/>
            <person name="Rochon D."/>
            <person name="Sekimoto S."/>
            <person name="Wang Y."/>
            <person name="Chovatia M."/>
            <person name="Sandor L."/>
            <person name="Salamov A."/>
            <person name="Grigoriev I.V."/>
            <person name="Stajich J.E."/>
            <person name="Spatafora J.W."/>
        </authorList>
    </citation>
    <scope>NUCLEOTIDE SEQUENCE [LARGE SCALE GENOMIC DNA]</scope>
    <source>
        <strain evidence="2">S191</strain>
    </source>
</reference>